<dbReference type="Proteomes" id="UP000198420">
    <property type="component" value="Unassembled WGS sequence"/>
</dbReference>
<dbReference type="RefSeq" id="WP_089311751.1">
    <property type="nucleotide sequence ID" value="NZ_FZNP01000004.1"/>
</dbReference>
<dbReference type="InterPro" id="IPR028082">
    <property type="entry name" value="Peripla_BP_I"/>
</dbReference>
<name>A0A238X9Z9_9ACTN</name>
<feature type="chain" id="PRO_5012082512" evidence="1">
    <location>
        <begin position="26"/>
        <end position="397"/>
    </location>
</feature>
<accession>A0A238X9Z9</accession>
<keyword evidence="1" id="KW-0732">Signal</keyword>
<dbReference type="AlphaFoldDB" id="A0A238X9Z9"/>
<evidence type="ECO:0000313" key="4">
    <source>
        <dbReference type="Proteomes" id="UP000198420"/>
    </source>
</evidence>
<protein>
    <submittedName>
        <fullName evidence="3">Monosaccharide ABC transporter substrate-binding protein, CUT2 family</fullName>
    </submittedName>
</protein>
<dbReference type="EMBL" id="FZNP01000004">
    <property type="protein sequence ID" value="SNR55391.1"/>
    <property type="molecule type" value="Genomic_DNA"/>
</dbReference>
<evidence type="ECO:0000259" key="2">
    <source>
        <dbReference type="Pfam" id="PF13407"/>
    </source>
</evidence>
<dbReference type="PROSITE" id="PS51257">
    <property type="entry name" value="PROKAR_LIPOPROTEIN"/>
    <property type="match status" value="1"/>
</dbReference>
<dbReference type="OrthoDB" id="3789223at2"/>
<keyword evidence="4" id="KW-1185">Reference proteome</keyword>
<reference evidence="4" key="1">
    <citation type="submission" date="2017-06" db="EMBL/GenBank/DDBJ databases">
        <authorList>
            <person name="Varghese N."/>
            <person name="Submissions S."/>
        </authorList>
    </citation>
    <scope>NUCLEOTIDE SEQUENCE [LARGE SCALE GENOMIC DNA]</scope>
    <source>
        <strain evidence="4">DSM 44485</strain>
    </source>
</reference>
<organism evidence="3 4">
    <name type="scientific">Actinomadura mexicana</name>
    <dbReference type="NCBI Taxonomy" id="134959"/>
    <lineage>
        <taxon>Bacteria</taxon>
        <taxon>Bacillati</taxon>
        <taxon>Actinomycetota</taxon>
        <taxon>Actinomycetes</taxon>
        <taxon>Streptosporangiales</taxon>
        <taxon>Thermomonosporaceae</taxon>
        <taxon>Actinomadura</taxon>
    </lineage>
</organism>
<dbReference type="InterPro" id="IPR025997">
    <property type="entry name" value="SBP_2_dom"/>
</dbReference>
<gene>
    <name evidence="3" type="ORF">SAMN06265355_10493</name>
</gene>
<sequence>MRHPNRRRAPFLAALLAFPLFLSLAACGSTRSEGSAGTVTSAQVVKESTDAVTRAYGTADYTEPAADGPKAASGKNIWVISAWQQVHALVYQGREVSAAAASLGWRTQVCDGRNNESGGWGGCVRQATAARADGIVLLAVDCAPMRQALVEARRAGVKIASFSGFDCDDPTQGRSKALFDAPARHSAATPTLADFYTRMGRLRADTVVAKTKGEAKILHVSFEDVAMGEYQAKGFTDRIAACGGCQIVDSVKISPADVPGIRQKFETALLKHPQVDVVTVDIDHFFVAGVQQALVAANRPGLLVVGGECQIDNMNYIRSGKGQQICYGASAGYRAYATVDALNRAFQGSPPAAAGVGLQIVDRTRNMPAPGTEYTGPIAYDGLYKKAWDRQSGVEAP</sequence>
<dbReference type="Pfam" id="PF13407">
    <property type="entry name" value="Peripla_BP_4"/>
    <property type="match status" value="1"/>
</dbReference>
<dbReference type="Gene3D" id="3.40.50.2300">
    <property type="match status" value="2"/>
</dbReference>
<feature type="signal peptide" evidence="1">
    <location>
        <begin position="1"/>
        <end position="25"/>
    </location>
</feature>
<evidence type="ECO:0000256" key="1">
    <source>
        <dbReference type="SAM" id="SignalP"/>
    </source>
</evidence>
<evidence type="ECO:0000313" key="3">
    <source>
        <dbReference type="EMBL" id="SNR55391.1"/>
    </source>
</evidence>
<dbReference type="SUPFAM" id="SSF53822">
    <property type="entry name" value="Periplasmic binding protein-like I"/>
    <property type="match status" value="1"/>
</dbReference>
<proteinExistence type="predicted"/>
<feature type="domain" description="Periplasmic binding protein" evidence="2">
    <location>
        <begin position="95"/>
        <end position="348"/>
    </location>
</feature>